<dbReference type="InterPro" id="IPR012338">
    <property type="entry name" value="Beta-lactam/transpept-like"/>
</dbReference>
<accession>A0ABR9KBZ3</accession>
<keyword evidence="2" id="KW-0378">Hydrolase</keyword>
<dbReference type="GO" id="GO:0008800">
    <property type="term" value="F:beta-lactamase activity"/>
    <property type="evidence" value="ECO:0007669"/>
    <property type="project" value="UniProtKB-EC"/>
</dbReference>
<sequence length="282" mass="30697">MRELFEAADVEGFLHAREIDGEREVCHRADDPVVLASVFKIPIVLEYARQAAAGLISRTERLPLTMEHRDGGIGTSGCADEIELSLRDLAHFMMSMSDNAATDALLEKVGVERVNATLAELGLTRTHLIGDCRVLLGTVLTELGAGSWEEAEQVDPERLRALSVLDPARTSASTPRETTTMLARIWRDEAGPAEACAEVRQIMGRQIWPHRLSSGFGDDVRVSGKTGTIFGIRNEAGVVEYPDGRRYAVAVFLRPRSLGLRLPAADAVIGAAARRAVDELRG</sequence>
<comment type="caution">
    <text evidence="2">The sequence shown here is derived from an EMBL/GenBank/DDBJ whole genome shotgun (WGS) entry which is preliminary data.</text>
</comment>
<name>A0ABR9KBZ3_9ACTN</name>
<gene>
    <name evidence="2" type="ORF">H4W81_002303</name>
</gene>
<evidence type="ECO:0000313" key="3">
    <source>
        <dbReference type="Proteomes" id="UP000661607"/>
    </source>
</evidence>
<dbReference type="PANTHER" id="PTHR35333">
    <property type="entry name" value="BETA-LACTAMASE"/>
    <property type="match status" value="1"/>
</dbReference>
<keyword evidence="3" id="KW-1185">Reference proteome</keyword>
<dbReference type="RefSeq" id="WP_192774781.1">
    <property type="nucleotide sequence ID" value="NZ_BAAASY010000001.1"/>
</dbReference>
<proteinExistence type="predicted"/>
<evidence type="ECO:0000313" key="2">
    <source>
        <dbReference type="EMBL" id="MBE1559524.1"/>
    </source>
</evidence>
<dbReference type="Pfam" id="PF13354">
    <property type="entry name" value="Beta-lactamase2"/>
    <property type="match status" value="1"/>
</dbReference>
<dbReference type="Proteomes" id="UP000661607">
    <property type="component" value="Unassembled WGS sequence"/>
</dbReference>
<reference evidence="2 3" key="1">
    <citation type="submission" date="2020-10" db="EMBL/GenBank/DDBJ databases">
        <title>Sequencing the genomes of 1000 actinobacteria strains.</title>
        <authorList>
            <person name="Klenk H.-P."/>
        </authorList>
    </citation>
    <scope>NUCLEOTIDE SEQUENCE [LARGE SCALE GENOMIC DNA]</scope>
    <source>
        <strain evidence="2 3">DSM 43748</strain>
    </source>
</reference>
<dbReference type="PANTHER" id="PTHR35333:SF3">
    <property type="entry name" value="BETA-LACTAMASE-TYPE TRANSPEPTIDASE FOLD CONTAINING PROTEIN"/>
    <property type="match status" value="1"/>
</dbReference>
<evidence type="ECO:0000259" key="1">
    <source>
        <dbReference type="Pfam" id="PF13354"/>
    </source>
</evidence>
<protein>
    <submittedName>
        <fullName evidence="2">Beta-lactamase class A</fullName>
        <ecNumber evidence="2">3.5.2.6</ecNumber>
    </submittedName>
</protein>
<feature type="domain" description="Beta-lactamase class A catalytic" evidence="1">
    <location>
        <begin position="15"/>
        <end position="252"/>
    </location>
</feature>
<dbReference type="Gene3D" id="3.40.710.10">
    <property type="entry name" value="DD-peptidase/beta-lactamase superfamily"/>
    <property type="match status" value="1"/>
</dbReference>
<dbReference type="InterPro" id="IPR045155">
    <property type="entry name" value="Beta-lactam_cat"/>
</dbReference>
<dbReference type="EC" id="3.5.2.6" evidence="2"/>
<dbReference type="InterPro" id="IPR000871">
    <property type="entry name" value="Beta-lactam_class-A"/>
</dbReference>
<organism evidence="2 3">
    <name type="scientific">Nonomuraea africana</name>
    <dbReference type="NCBI Taxonomy" id="46171"/>
    <lineage>
        <taxon>Bacteria</taxon>
        <taxon>Bacillati</taxon>
        <taxon>Actinomycetota</taxon>
        <taxon>Actinomycetes</taxon>
        <taxon>Streptosporangiales</taxon>
        <taxon>Streptosporangiaceae</taxon>
        <taxon>Nonomuraea</taxon>
    </lineage>
</organism>
<dbReference type="EMBL" id="JADBEF010000001">
    <property type="protein sequence ID" value="MBE1559524.1"/>
    <property type="molecule type" value="Genomic_DNA"/>
</dbReference>
<dbReference type="SUPFAM" id="SSF56601">
    <property type="entry name" value="beta-lactamase/transpeptidase-like"/>
    <property type="match status" value="1"/>
</dbReference>